<dbReference type="OrthoDB" id="15433at2759"/>
<keyword evidence="7" id="KW-0275">Fatty acid biosynthesis</keyword>
<dbReference type="InterPro" id="IPR002582">
    <property type="entry name" value="ACPS"/>
</dbReference>
<evidence type="ECO:0000256" key="2">
    <source>
        <dbReference type="ARBA" id="ARBA00022679"/>
    </source>
</evidence>
<keyword evidence="1" id="KW-0444">Lipid biosynthesis</keyword>
<evidence type="ECO:0000256" key="7">
    <source>
        <dbReference type="ARBA" id="ARBA00023160"/>
    </source>
</evidence>
<evidence type="ECO:0000256" key="3">
    <source>
        <dbReference type="ARBA" id="ARBA00022723"/>
    </source>
</evidence>
<dbReference type="HAMAP" id="MF_00101">
    <property type="entry name" value="AcpS"/>
    <property type="match status" value="1"/>
</dbReference>
<reference evidence="10" key="1">
    <citation type="submission" date="2016-03" db="EMBL/GenBank/DDBJ databases">
        <title>Updated assembly of Pseudogymnoascus destructans, the fungus causing white-nose syndrome of bats.</title>
        <authorList>
            <person name="Palmer J.M."/>
            <person name="Drees K.P."/>
            <person name="Foster J.T."/>
            <person name="Lindner D.L."/>
        </authorList>
    </citation>
    <scope>NUCLEOTIDE SEQUENCE [LARGE SCALE GENOMIC DNA]</scope>
    <source>
        <strain evidence="10">20631-21</strain>
    </source>
</reference>
<keyword evidence="2" id="KW-0808">Transferase</keyword>
<evidence type="ECO:0000256" key="6">
    <source>
        <dbReference type="ARBA" id="ARBA00023098"/>
    </source>
</evidence>
<dbReference type="GeneID" id="36283568"/>
<keyword evidence="3" id="KW-0479">Metal-binding</keyword>
<feature type="region of interest" description="Disordered" evidence="8">
    <location>
        <begin position="1"/>
        <end position="57"/>
    </location>
</feature>
<dbReference type="InterPro" id="IPR004568">
    <property type="entry name" value="Ppantetheine-prot_Trfase_dom"/>
</dbReference>
<feature type="domain" description="4'-phosphopantetheinyl transferase" evidence="9">
    <location>
        <begin position="112"/>
        <end position="207"/>
    </location>
</feature>
<dbReference type="Proteomes" id="UP000077154">
    <property type="component" value="Unassembled WGS sequence"/>
</dbReference>
<dbReference type="GO" id="GO:0006633">
    <property type="term" value="P:fatty acid biosynthetic process"/>
    <property type="evidence" value="ECO:0007669"/>
    <property type="project" value="UniProtKB-KW"/>
</dbReference>
<dbReference type="Gene3D" id="3.90.470.20">
    <property type="entry name" value="4'-phosphopantetheinyl transferase domain"/>
    <property type="match status" value="1"/>
</dbReference>
<dbReference type="GO" id="GO:0000287">
    <property type="term" value="F:magnesium ion binding"/>
    <property type="evidence" value="ECO:0007669"/>
    <property type="project" value="InterPro"/>
</dbReference>
<dbReference type="GO" id="GO:0008897">
    <property type="term" value="F:holo-[acyl-carrier-protein] synthase activity"/>
    <property type="evidence" value="ECO:0007669"/>
    <property type="project" value="InterPro"/>
</dbReference>
<keyword evidence="4" id="KW-0276">Fatty acid metabolism</keyword>
<dbReference type="SUPFAM" id="SSF56214">
    <property type="entry name" value="4'-phosphopantetheinyl transferase"/>
    <property type="match status" value="1"/>
</dbReference>
<keyword evidence="5" id="KW-0460">Magnesium</keyword>
<dbReference type="Pfam" id="PF01648">
    <property type="entry name" value="ACPS"/>
    <property type="match status" value="1"/>
</dbReference>
<proteinExistence type="inferred from homology"/>
<evidence type="ECO:0000313" key="10">
    <source>
        <dbReference type="EMBL" id="OAF63264.1"/>
    </source>
</evidence>
<dbReference type="EMBL" id="KV441386">
    <property type="protein sequence ID" value="OAF63264.1"/>
    <property type="molecule type" value="Genomic_DNA"/>
</dbReference>
<dbReference type="RefSeq" id="XP_024328533.1">
    <property type="nucleotide sequence ID" value="XM_024464164.1"/>
</dbReference>
<dbReference type="InterPro" id="IPR037143">
    <property type="entry name" value="4-PPantetheinyl_Trfase_dom_sf"/>
</dbReference>
<evidence type="ECO:0000256" key="5">
    <source>
        <dbReference type="ARBA" id="ARBA00022842"/>
    </source>
</evidence>
<protein>
    <recommendedName>
        <fullName evidence="9">4'-phosphopantetheinyl transferase domain-containing protein</fullName>
    </recommendedName>
</protein>
<sequence length="294" mass="31863">MSSRSLSSVLRSRPSIFKPRQPQPQPLQRLSCPSLGQTRSYAPNHDDPSSTTTPSQNDLLNTKLLTLLNAIPPSQKIRYIKDNSTSPSTHPTPPPALLAALLNFPSPLPYTIGTDICHIPRIRLLLERQLAESGYVEPDMPRFWTRVLTPLEARYSGWKAGGGVEGSARFLAGRWAAKEAVVKAVGAAYPGGAGKVFMHDIVILNAKTQSALLEARKAAVRIEARDARTQEEQMSGGGGREGGWVEVSVSISHDGEYATATALVSVDPKIAGVKREKSLVRGVVAKTYTDARYL</sequence>
<gene>
    <name evidence="10" type="ORF">VC83_00471</name>
</gene>
<dbReference type="InterPro" id="IPR008278">
    <property type="entry name" value="4-PPantetheinyl_Trfase_dom"/>
</dbReference>
<accession>A0A177APW5</accession>
<name>A0A177APW5_9PEZI</name>
<organism evidence="10">
    <name type="scientific">Pseudogymnoascus destructans</name>
    <dbReference type="NCBI Taxonomy" id="655981"/>
    <lineage>
        <taxon>Eukaryota</taxon>
        <taxon>Fungi</taxon>
        <taxon>Dikarya</taxon>
        <taxon>Ascomycota</taxon>
        <taxon>Pezizomycotina</taxon>
        <taxon>Leotiomycetes</taxon>
        <taxon>Thelebolales</taxon>
        <taxon>Thelebolaceae</taxon>
        <taxon>Pseudogymnoascus</taxon>
    </lineage>
</organism>
<evidence type="ECO:0000256" key="8">
    <source>
        <dbReference type="SAM" id="MobiDB-lite"/>
    </source>
</evidence>
<evidence type="ECO:0000256" key="4">
    <source>
        <dbReference type="ARBA" id="ARBA00022832"/>
    </source>
</evidence>
<evidence type="ECO:0000259" key="9">
    <source>
        <dbReference type="Pfam" id="PF01648"/>
    </source>
</evidence>
<keyword evidence="6" id="KW-0443">Lipid metabolism</keyword>
<feature type="compositionally biased region" description="Low complexity" evidence="8">
    <location>
        <begin position="1"/>
        <end position="15"/>
    </location>
</feature>
<evidence type="ECO:0000256" key="1">
    <source>
        <dbReference type="ARBA" id="ARBA00022516"/>
    </source>
</evidence>
<dbReference type="NCBIfam" id="TIGR00556">
    <property type="entry name" value="pantethn_trn"/>
    <property type="match status" value="1"/>
</dbReference>
<dbReference type="AlphaFoldDB" id="A0A177APW5"/>